<evidence type="ECO:0000256" key="1">
    <source>
        <dbReference type="ARBA" id="ARBA00022737"/>
    </source>
</evidence>
<protein>
    <submittedName>
        <fullName evidence="5">Uncharacterized protein</fullName>
    </submittedName>
</protein>
<dbReference type="InterPro" id="IPR013360">
    <property type="entry name" value="Pilus_4_PilW"/>
</dbReference>
<dbReference type="PROSITE" id="PS51257">
    <property type="entry name" value="PROKAR_LIPOPROTEIN"/>
    <property type="match status" value="1"/>
</dbReference>
<name>A0A480ANI8_9BURK</name>
<feature type="repeat" description="TPR" evidence="3">
    <location>
        <begin position="154"/>
        <end position="187"/>
    </location>
</feature>
<evidence type="ECO:0000313" key="5">
    <source>
        <dbReference type="EMBL" id="GCL62320.1"/>
    </source>
</evidence>
<keyword evidence="2 3" id="KW-0802">TPR repeat</keyword>
<evidence type="ECO:0000256" key="4">
    <source>
        <dbReference type="SAM" id="SignalP"/>
    </source>
</evidence>
<dbReference type="EMBL" id="BJCL01000002">
    <property type="protein sequence ID" value="GCL62320.1"/>
    <property type="molecule type" value="Genomic_DNA"/>
</dbReference>
<sequence length="269" mass="29413">MSCVPRPLWPLLLAMAALLSACAGGPGGTAVDQPAPVLTASDQTDQDRRARVRLELAAAYFGRGQLETALDETKLAVQVKPDLAEAFNLRALIYAAMGEDRLAEDSFARALQLNPRDGAALHNQAWFLCQRGQYGTAQARFDAALALPQYRDQARSLLARGVCYGRDGKLAEAEAALMRAYELDPANPNTGLNLADVLYRRQAYERASFYIGRVNETPDAVNAQTLWLAARIERKLGRDAAVRVLGDRLRRGFASSAEAALFDRGRFDD</sequence>
<feature type="repeat" description="TPR" evidence="3">
    <location>
        <begin position="50"/>
        <end position="83"/>
    </location>
</feature>
<organism evidence="5 6">
    <name type="scientific">Pseudaquabacterium pictum</name>
    <dbReference type="NCBI Taxonomy" id="2315236"/>
    <lineage>
        <taxon>Bacteria</taxon>
        <taxon>Pseudomonadati</taxon>
        <taxon>Pseudomonadota</taxon>
        <taxon>Betaproteobacteria</taxon>
        <taxon>Burkholderiales</taxon>
        <taxon>Sphaerotilaceae</taxon>
        <taxon>Pseudaquabacterium</taxon>
    </lineage>
</organism>
<gene>
    <name evidence="5" type="ORF">AQPW35_14010</name>
</gene>
<dbReference type="PANTHER" id="PTHR44858:SF1">
    <property type="entry name" value="UDP-N-ACETYLGLUCOSAMINE--PEPTIDE N-ACETYLGLUCOSAMINYLTRANSFERASE SPINDLY-RELATED"/>
    <property type="match status" value="1"/>
</dbReference>
<dbReference type="OrthoDB" id="9814042at2"/>
<keyword evidence="1" id="KW-0677">Repeat</keyword>
<feature type="chain" id="PRO_5019770915" evidence="4">
    <location>
        <begin position="24"/>
        <end position="269"/>
    </location>
</feature>
<accession>A0A480ANI8</accession>
<dbReference type="GO" id="GO:0046813">
    <property type="term" value="P:receptor-mediated virion attachment to host cell"/>
    <property type="evidence" value="ECO:0007669"/>
    <property type="project" value="TreeGrafter"/>
</dbReference>
<dbReference type="InterPro" id="IPR011990">
    <property type="entry name" value="TPR-like_helical_dom_sf"/>
</dbReference>
<dbReference type="InterPro" id="IPR019734">
    <property type="entry name" value="TPR_rpt"/>
</dbReference>
<comment type="caution">
    <text evidence="5">The sequence shown here is derived from an EMBL/GenBank/DDBJ whole genome shotgun (WGS) entry which is preliminary data.</text>
</comment>
<dbReference type="AlphaFoldDB" id="A0A480ANI8"/>
<dbReference type="RefSeq" id="WP_137732042.1">
    <property type="nucleotide sequence ID" value="NZ_BJCL01000002.1"/>
</dbReference>
<dbReference type="Gene3D" id="1.25.40.10">
    <property type="entry name" value="Tetratricopeptide repeat domain"/>
    <property type="match status" value="1"/>
</dbReference>
<dbReference type="SUPFAM" id="SSF48452">
    <property type="entry name" value="TPR-like"/>
    <property type="match status" value="1"/>
</dbReference>
<evidence type="ECO:0000256" key="2">
    <source>
        <dbReference type="ARBA" id="ARBA00022803"/>
    </source>
</evidence>
<dbReference type="Proteomes" id="UP000301751">
    <property type="component" value="Unassembled WGS sequence"/>
</dbReference>
<feature type="signal peptide" evidence="4">
    <location>
        <begin position="1"/>
        <end position="23"/>
    </location>
</feature>
<dbReference type="PANTHER" id="PTHR44858">
    <property type="entry name" value="TETRATRICOPEPTIDE REPEAT PROTEIN 6"/>
    <property type="match status" value="1"/>
</dbReference>
<dbReference type="NCBIfam" id="TIGR02521">
    <property type="entry name" value="type_IV_pilW"/>
    <property type="match status" value="1"/>
</dbReference>
<keyword evidence="4" id="KW-0732">Signal</keyword>
<evidence type="ECO:0000313" key="6">
    <source>
        <dbReference type="Proteomes" id="UP000301751"/>
    </source>
</evidence>
<dbReference type="SMART" id="SM00028">
    <property type="entry name" value="TPR"/>
    <property type="match status" value="4"/>
</dbReference>
<evidence type="ECO:0000256" key="3">
    <source>
        <dbReference type="PROSITE-ProRule" id="PRU00339"/>
    </source>
</evidence>
<proteinExistence type="predicted"/>
<dbReference type="GO" id="GO:0009279">
    <property type="term" value="C:cell outer membrane"/>
    <property type="evidence" value="ECO:0007669"/>
    <property type="project" value="TreeGrafter"/>
</dbReference>
<dbReference type="Pfam" id="PF13431">
    <property type="entry name" value="TPR_17"/>
    <property type="match status" value="1"/>
</dbReference>
<keyword evidence="6" id="KW-1185">Reference proteome</keyword>
<dbReference type="PROSITE" id="PS50005">
    <property type="entry name" value="TPR"/>
    <property type="match status" value="3"/>
</dbReference>
<dbReference type="InterPro" id="IPR050498">
    <property type="entry name" value="Ycf3"/>
</dbReference>
<feature type="repeat" description="TPR" evidence="3">
    <location>
        <begin position="84"/>
        <end position="117"/>
    </location>
</feature>
<reference evidence="6" key="1">
    <citation type="submission" date="2019-03" db="EMBL/GenBank/DDBJ databases">
        <title>Aquabacterium pictum sp.nov., the first bacteriochlorophyll a-containing freshwater bacterium in the genus Aquabacterium of the class Betaproteobacteria.</title>
        <authorList>
            <person name="Hirose S."/>
            <person name="Tank M."/>
            <person name="Hara E."/>
            <person name="Tamaki H."/>
            <person name="Takaichi S."/>
            <person name="Haruta S."/>
            <person name="Hanada S."/>
        </authorList>
    </citation>
    <scope>NUCLEOTIDE SEQUENCE [LARGE SCALE GENOMIC DNA]</scope>
    <source>
        <strain evidence="6">W35</strain>
    </source>
</reference>
<dbReference type="Pfam" id="PF13181">
    <property type="entry name" value="TPR_8"/>
    <property type="match status" value="1"/>
</dbReference>